<protein>
    <submittedName>
        <fullName evidence="1">Uncharacterized protein</fullName>
    </submittedName>
</protein>
<reference evidence="1" key="1">
    <citation type="submission" date="2024-01" db="EMBL/GenBank/DDBJ databases">
        <authorList>
            <person name="Webb A."/>
        </authorList>
    </citation>
    <scope>NUCLEOTIDE SEQUENCE</scope>
    <source>
        <strain evidence="1">Pm1</strain>
    </source>
</reference>
<organism evidence="1 2">
    <name type="scientific">Peronospora matthiolae</name>
    <dbReference type="NCBI Taxonomy" id="2874970"/>
    <lineage>
        <taxon>Eukaryota</taxon>
        <taxon>Sar</taxon>
        <taxon>Stramenopiles</taxon>
        <taxon>Oomycota</taxon>
        <taxon>Peronosporomycetes</taxon>
        <taxon>Peronosporales</taxon>
        <taxon>Peronosporaceae</taxon>
        <taxon>Peronospora</taxon>
    </lineage>
</organism>
<comment type="caution">
    <text evidence="1">The sequence shown here is derived from an EMBL/GenBank/DDBJ whole genome shotgun (WGS) entry which is preliminary data.</text>
</comment>
<gene>
    <name evidence="1" type="ORF">PM001_LOCUS1966</name>
</gene>
<name>A0AAV1T3B5_9STRA</name>
<dbReference type="AlphaFoldDB" id="A0AAV1T3B5"/>
<dbReference type="EMBL" id="CAKLBY020000016">
    <property type="protein sequence ID" value="CAK7899901.1"/>
    <property type="molecule type" value="Genomic_DNA"/>
</dbReference>
<sequence length="85" mass="9203">MATRWSLSACTSTSAGDGKECRVGLELLQEPGVAIDQEFGHIHKVQGMRVDLGSDGAYCIDKEEAIKEILRANAMRDANPTKTPI</sequence>
<dbReference type="Proteomes" id="UP001162060">
    <property type="component" value="Unassembled WGS sequence"/>
</dbReference>
<proteinExistence type="predicted"/>
<evidence type="ECO:0000313" key="2">
    <source>
        <dbReference type="Proteomes" id="UP001162060"/>
    </source>
</evidence>
<accession>A0AAV1T3B5</accession>
<evidence type="ECO:0000313" key="1">
    <source>
        <dbReference type="EMBL" id="CAK7899901.1"/>
    </source>
</evidence>